<evidence type="ECO:0000313" key="3">
    <source>
        <dbReference type="Proteomes" id="UP000887116"/>
    </source>
</evidence>
<accession>A0A8X6GL24</accession>
<evidence type="ECO:0000256" key="1">
    <source>
        <dbReference type="SAM" id="MobiDB-lite"/>
    </source>
</evidence>
<dbReference type="AlphaFoldDB" id="A0A8X6GL24"/>
<dbReference type="EMBL" id="BMAO01006138">
    <property type="protein sequence ID" value="GFR06343.1"/>
    <property type="molecule type" value="Genomic_DNA"/>
</dbReference>
<gene>
    <name evidence="2" type="ORF">TNCT_83751</name>
</gene>
<name>A0A8X6GL24_TRICU</name>
<feature type="compositionally biased region" description="Basic and acidic residues" evidence="1">
    <location>
        <begin position="210"/>
        <end position="220"/>
    </location>
</feature>
<dbReference type="Proteomes" id="UP000887116">
    <property type="component" value="Unassembled WGS sequence"/>
</dbReference>
<sequence>MFVLKDSFISPWKEILMDRQKVMLSSPEMYVACVIKICFMEEKLVTDICEKFISVCGLVTVIGFFTYHVTKKNFYKLTTRILTVLFENILIDDFRKRSDWKRLEKYVRKYIPIYDELVVVKNIGDLNKVPRKLINKLAGFISRRKTQVSAGLKALRITDYSLIGHLTHQVISTVDGSLITELDSSSLGEELSLSVDKFLEPLSEFVAAEEQTHEAEESSKSSDNNEGSDVNKQDDYFKIQLSDAKMLNKSSSAPEGSISKEEAESAAKYLLSNCGTRRT</sequence>
<protein>
    <submittedName>
        <fullName evidence="2">Uncharacterized protein</fullName>
    </submittedName>
</protein>
<proteinExistence type="predicted"/>
<organism evidence="2 3">
    <name type="scientific">Trichonephila clavata</name>
    <name type="common">Joro spider</name>
    <name type="synonym">Nephila clavata</name>
    <dbReference type="NCBI Taxonomy" id="2740835"/>
    <lineage>
        <taxon>Eukaryota</taxon>
        <taxon>Metazoa</taxon>
        <taxon>Ecdysozoa</taxon>
        <taxon>Arthropoda</taxon>
        <taxon>Chelicerata</taxon>
        <taxon>Arachnida</taxon>
        <taxon>Araneae</taxon>
        <taxon>Araneomorphae</taxon>
        <taxon>Entelegynae</taxon>
        <taxon>Araneoidea</taxon>
        <taxon>Nephilidae</taxon>
        <taxon>Trichonephila</taxon>
    </lineage>
</organism>
<reference evidence="2" key="1">
    <citation type="submission" date="2020-07" db="EMBL/GenBank/DDBJ databases">
        <title>Multicomponent nature underlies the extraordinary mechanical properties of spider dragline silk.</title>
        <authorList>
            <person name="Kono N."/>
            <person name="Nakamura H."/>
            <person name="Mori M."/>
            <person name="Yoshida Y."/>
            <person name="Ohtoshi R."/>
            <person name="Malay A.D."/>
            <person name="Moran D.A.P."/>
            <person name="Tomita M."/>
            <person name="Numata K."/>
            <person name="Arakawa K."/>
        </authorList>
    </citation>
    <scope>NUCLEOTIDE SEQUENCE</scope>
</reference>
<evidence type="ECO:0000313" key="2">
    <source>
        <dbReference type="EMBL" id="GFR06343.1"/>
    </source>
</evidence>
<feature type="region of interest" description="Disordered" evidence="1">
    <location>
        <begin position="209"/>
        <end position="233"/>
    </location>
</feature>
<dbReference type="OrthoDB" id="6421076at2759"/>
<comment type="caution">
    <text evidence="2">The sequence shown here is derived from an EMBL/GenBank/DDBJ whole genome shotgun (WGS) entry which is preliminary data.</text>
</comment>
<keyword evidence="3" id="KW-1185">Reference proteome</keyword>